<keyword evidence="1" id="KW-0560">Oxidoreductase</keyword>
<dbReference type="InterPro" id="IPR006076">
    <property type="entry name" value="FAD-dep_OxRdtase"/>
</dbReference>
<keyword evidence="4" id="KW-1185">Reference proteome</keyword>
<sequence length="385" mass="40768">MRSGSSSPKVIVIGGGIAGLSVAAAVQQWASVTLIEREAHLGYHSSGRSAALFTETYGNAIVRALSVASRPAIVDGGFAEHVRGAVHFGGRDDDEIVDELAQKYRALVPSVRRISGEEVNALIPVIRTDTTCGGVYEPGALDIDTGKMVYACAASLKTRGGTVLSGEEVLEISRTSGRFQVVTTAGSHEADMVVNAAGAWVDVIGERAGLAGLGFAPKRRTAFMFDPPPGLDARRWPLAVDLHERFYFKPDAGKLIGSLADETDTPPCDAYPEDIDVATAVDRIEQATDLHIGRPQRPWAGLRTFAPDRTPVVGFDPRLPGFFWLGGQGGYGFQVSLTLARIASVLLRDAAMPEDIAALGVVFDALAPGRFLEAAHTSTLSTVGQ</sequence>
<evidence type="ECO:0000313" key="3">
    <source>
        <dbReference type="EMBL" id="NVD42238.1"/>
    </source>
</evidence>
<dbReference type="GO" id="GO:0005737">
    <property type="term" value="C:cytoplasm"/>
    <property type="evidence" value="ECO:0007669"/>
    <property type="project" value="TreeGrafter"/>
</dbReference>
<dbReference type="SUPFAM" id="SSF51905">
    <property type="entry name" value="FAD/NAD(P)-binding domain"/>
    <property type="match status" value="1"/>
</dbReference>
<proteinExistence type="predicted"/>
<gene>
    <name evidence="3" type="ORF">HT585_25535</name>
</gene>
<dbReference type="EMBL" id="JABWDU010000008">
    <property type="protein sequence ID" value="NVD42238.1"/>
    <property type="molecule type" value="Genomic_DNA"/>
</dbReference>
<evidence type="ECO:0000313" key="4">
    <source>
        <dbReference type="Proteomes" id="UP000520198"/>
    </source>
</evidence>
<dbReference type="Gene3D" id="3.30.9.10">
    <property type="entry name" value="D-Amino Acid Oxidase, subunit A, domain 2"/>
    <property type="match status" value="1"/>
</dbReference>
<evidence type="ECO:0000259" key="2">
    <source>
        <dbReference type="Pfam" id="PF01266"/>
    </source>
</evidence>
<dbReference type="PANTHER" id="PTHR13847:SF287">
    <property type="entry name" value="FAD-DEPENDENT OXIDOREDUCTASE DOMAIN-CONTAINING PROTEIN 1"/>
    <property type="match status" value="1"/>
</dbReference>
<organism evidence="3 4">
    <name type="scientific">Ensifer oleiphilus</name>
    <dbReference type="NCBI Taxonomy" id="2742698"/>
    <lineage>
        <taxon>Bacteria</taxon>
        <taxon>Pseudomonadati</taxon>
        <taxon>Pseudomonadota</taxon>
        <taxon>Alphaproteobacteria</taxon>
        <taxon>Hyphomicrobiales</taxon>
        <taxon>Rhizobiaceae</taxon>
        <taxon>Sinorhizobium/Ensifer group</taxon>
        <taxon>Ensifer</taxon>
    </lineage>
</organism>
<dbReference type="Proteomes" id="UP000520198">
    <property type="component" value="Unassembled WGS sequence"/>
</dbReference>
<dbReference type="GO" id="GO:0016491">
    <property type="term" value="F:oxidoreductase activity"/>
    <property type="evidence" value="ECO:0007669"/>
    <property type="project" value="UniProtKB-KW"/>
</dbReference>
<protein>
    <submittedName>
        <fullName evidence="3">FAD-binding oxidoreductase</fullName>
    </submittedName>
</protein>
<comment type="caution">
    <text evidence="3">The sequence shown here is derived from an EMBL/GenBank/DDBJ whole genome shotgun (WGS) entry which is preliminary data.</text>
</comment>
<dbReference type="InterPro" id="IPR036188">
    <property type="entry name" value="FAD/NAD-bd_sf"/>
</dbReference>
<evidence type="ECO:0000256" key="1">
    <source>
        <dbReference type="ARBA" id="ARBA00023002"/>
    </source>
</evidence>
<dbReference type="PANTHER" id="PTHR13847">
    <property type="entry name" value="SARCOSINE DEHYDROGENASE-RELATED"/>
    <property type="match status" value="1"/>
</dbReference>
<reference evidence="3 4" key="1">
    <citation type="submission" date="2020-06" db="EMBL/GenBank/DDBJ databases">
        <authorList>
            <person name="Grouzdev D.S."/>
        </authorList>
    </citation>
    <scope>NUCLEOTIDE SEQUENCE [LARGE SCALE GENOMIC DNA]</scope>
    <source>
        <strain evidence="3 4">HO-A22</strain>
    </source>
</reference>
<dbReference type="AlphaFoldDB" id="A0A7Y6QAU2"/>
<feature type="domain" description="FAD dependent oxidoreductase" evidence="2">
    <location>
        <begin position="9"/>
        <end position="343"/>
    </location>
</feature>
<name>A0A7Y6QAU2_9HYPH</name>
<dbReference type="Gene3D" id="3.50.50.60">
    <property type="entry name" value="FAD/NAD(P)-binding domain"/>
    <property type="match status" value="1"/>
</dbReference>
<accession>A0A7Y6QAU2</accession>
<dbReference type="Pfam" id="PF01266">
    <property type="entry name" value="DAO"/>
    <property type="match status" value="1"/>
</dbReference>